<dbReference type="AlphaFoldDB" id="A0A9Q1GU82"/>
<evidence type="ECO:0000313" key="3">
    <source>
        <dbReference type="EMBL" id="KAJ8429891.1"/>
    </source>
</evidence>
<evidence type="ECO:0000256" key="1">
    <source>
        <dbReference type="SAM" id="Phobius"/>
    </source>
</evidence>
<reference evidence="2" key="1">
    <citation type="submission" date="2022-04" db="EMBL/GenBank/DDBJ databases">
        <title>Carnegiea gigantea Genome sequencing and assembly v2.</title>
        <authorList>
            <person name="Copetti D."/>
            <person name="Sanderson M.J."/>
            <person name="Burquez A."/>
            <person name="Wojciechowski M.F."/>
        </authorList>
    </citation>
    <scope>NUCLEOTIDE SEQUENCE</scope>
    <source>
        <strain evidence="2">SGP5-SGP5p</strain>
        <tissue evidence="2">Aerial part</tissue>
    </source>
</reference>
<organism evidence="2 4">
    <name type="scientific">Carnegiea gigantea</name>
    <dbReference type="NCBI Taxonomy" id="171969"/>
    <lineage>
        <taxon>Eukaryota</taxon>
        <taxon>Viridiplantae</taxon>
        <taxon>Streptophyta</taxon>
        <taxon>Embryophyta</taxon>
        <taxon>Tracheophyta</taxon>
        <taxon>Spermatophyta</taxon>
        <taxon>Magnoliopsida</taxon>
        <taxon>eudicotyledons</taxon>
        <taxon>Gunneridae</taxon>
        <taxon>Pentapetalae</taxon>
        <taxon>Caryophyllales</taxon>
        <taxon>Cactineae</taxon>
        <taxon>Cactaceae</taxon>
        <taxon>Cactoideae</taxon>
        <taxon>Echinocereeae</taxon>
        <taxon>Carnegiea</taxon>
    </lineage>
</organism>
<feature type="transmembrane region" description="Helical" evidence="1">
    <location>
        <begin position="62"/>
        <end position="80"/>
    </location>
</feature>
<dbReference type="Proteomes" id="UP001153076">
    <property type="component" value="Unassembled WGS sequence"/>
</dbReference>
<keyword evidence="1" id="KW-1133">Transmembrane helix</keyword>
<keyword evidence="4" id="KW-1185">Reference proteome</keyword>
<dbReference type="OrthoDB" id="1642709at2759"/>
<dbReference type="EMBL" id="JAKOGI010001452">
    <property type="protein sequence ID" value="KAJ8425547.1"/>
    <property type="molecule type" value="Genomic_DNA"/>
</dbReference>
<evidence type="ECO:0000313" key="4">
    <source>
        <dbReference type="Proteomes" id="UP001153076"/>
    </source>
</evidence>
<proteinExistence type="predicted"/>
<feature type="transmembrane region" description="Helical" evidence="1">
    <location>
        <begin position="92"/>
        <end position="113"/>
    </location>
</feature>
<dbReference type="EMBL" id="JAKOGI010000848">
    <property type="protein sequence ID" value="KAJ8429891.1"/>
    <property type="molecule type" value="Genomic_DNA"/>
</dbReference>
<gene>
    <name evidence="3" type="ORF">Cgig2_032884</name>
    <name evidence="2" type="ORF">Cgig2_033062</name>
</gene>
<accession>A0A9Q1GU82</accession>
<keyword evidence="1" id="KW-0812">Transmembrane</keyword>
<keyword evidence="1" id="KW-0472">Membrane</keyword>
<comment type="caution">
    <text evidence="2">The sequence shown here is derived from an EMBL/GenBank/DDBJ whole genome shotgun (WGS) entry which is preliminary data.</text>
</comment>
<evidence type="ECO:0000313" key="2">
    <source>
        <dbReference type="EMBL" id="KAJ8425547.1"/>
    </source>
</evidence>
<protein>
    <submittedName>
        <fullName evidence="2">Uncharacterized protein</fullName>
    </submittedName>
</protein>
<sequence>MQGRKGKPIIEYGLHSSFEAPTSTTPHPGILSTIMDVGARWWGDCQHIFDEMGVAKGQRTDTFLAAFLSCCLCTFILPVRDTSCIGLNTFSITSFMALGVGYCLSTTIIASIYKGLKEISHSSHPDCGGGHFSAHFFYAWSTKNFDTYDLVSEASSSLGMMKFSGLGQVKSFQLEEV</sequence>
<name>A0A9Q1GU82_9CARY</name>